<name>A0A3M7RHR0_BRAPC</name>
<organism evidence="1 2">
    <name type="scientific">Brachionus plicatilis</name>
    <name type="common">Marine rotifer</name>
    <name type="synonym">Brachionus muelleri</name>
    <dbReference type="NCBI Taxonomy" id="10195"/>
    <lineage>
        <taxon>Eukaryota</taxon>
        <taxon>Metazoa</taxon>
        <taxon>Spiralia</taxon>
        <taxon>Gnathifera</taxon>
        <taxon>Rotifera</taxon>
        <taxon>Eurotatoria</taxon>
        <taxon>Monogononta</taxon>
        <taxon>Pseudotrocha</taxon>
        <taxon>Ploima</taxon>
        <taxon>Brachionidae</taxon>
        <taxon>Brachionus</taxon>
    </lineage>
</organism>
<gene>
    <name evidence="1" type="ORF">BpHYR1_046405</name>
</gene>
<evidence type="ECO:0000313" key="2">
    <source>
        <dbReference type="Proteomes" id="UP000276133"/>
    </source>
</evidence>
<keyword evidence="2" id="KW-1185">Reference proteome</keyword>
<comment type="caution">
    <text evidence="1">The sequence shown here is derived from an EMBL/GenBank/DDBJ whole genome shotgun (WGS) entry which is preliminary data.</text>
</comment>
<reference evidence="1 2" key="1">
    <citation type="journal article" date="2018" name="Sci. Rep.">
        <title>Genomic signatures of local adaptation to the degree of environmental predictability in rotifers.</title>
        <authorList>
            <person name="Franch-Gras L."/>
            <person name="Hahn C."/>
            <person name="Garcia-Roger E.M."/>
            <person name="Carmona M.J."/>
            <person name="Serra M."/>
            <person name="Gomez A."/>
        </authorList>
    </citation>
    <scope>NUCLEOTIDE SEQUENCE [LARGE SCALE GENOMIC DNA]</scope>
    <source>
        <strain evidence="1">HYR1</strain>
    </source>
</reference>
<dbReference type="AlphaFoldDB" id="A0A3M7RHR0"/>
<dbReference type="EMBL" id="REGN01003370">
    <property type="protein sequence ID" value="RNA22970.1"/>
    <property type="molecule type" value="Genomic_DNA"/>
</dbReference>
<dbReference type="Proteomes" id="UP000276133">
    <property type="component" value="Unassembled WGS sequence"/>
</dbReference>
<proteinExistence type="predicted"/>
<sequence>MKKYHQIYMMIFYVLRTKEKQFAQVKTTALSKFDFFDDKFLFRIHNINFNKNGKIGLNKKSIFSIFVSNSTMLIKYRDRFLPLVQKTLNSALKLLIPRHEMPPRQTSNLSYWNKRNTSRSIYCKKRKKGATKYVAQCCKFHRAINRREIGLMLNISFKD</sequence>
<protein>
    <submittedName>
        <fullName evidence="1">Uncharacterized protein</fullName>
    </submittedName>
</protein>
<accession>A0A3M7RHR0</accession>
<evidence type="ECO:0000313" key="1">
    <source>
        <dbReference type="EMBL" id="RNA22970.1"/>
    </source>
</evidence>